<evidence type="ECO:0000313" key="3">
    <source>
        <dbReference type="Proteomes" id="UP000247409"/>
    </source>
</evidence>
<dbReference type="PANTHER" id="PTHR46014">
    <property type="entry name" value="TETRATRICOPEPTIDE REPEAT PROTEIN 1"/>
    <property type="match status" value="1"/>
</dbReference>
<comment type="caution">
    <text evidence="2">The sequence shown here is derived from an EMBL/GenBank/DDBJ whole genome shotgun (WGS) entry which is preliminary data.</text>
</comment>
<name>A0A2V3IGP0_9FLOR</name>
<reference evidence="2 3" key="1">
    <citation type="journal article" date="2018" name="Mol. Biol. Evol.">
        <title>Analysis of the draft genome of the red seaweed Gracilariopsis chorda provides insights into genome size evolution in Rhodophyta.</title>
        <authorList>
            <person name="Lee J."/>
            <person name="Yang E.C."/>
            <person name="Graf L."/>
            <person name="Yang J.H."/>
            <person name="Qiu H."/>
            <person name="Zel Zion U."/>
            <person name="Chan C.X."/>
            <person name="Stephens T.G."/>
            <person name="Weber A.P.M."/>
            <person name="Boo G.H."/>
            <person name="Boo S.M."/>
            <person name="Kim K.M."/>
            <person name="Shin Y."/>
            <person name="Jung M."/>
            <person name="Lee S.J."/>
            <person name="Yim H.S."/>
            <person name="Lee J.H."/>
            <person name="Bhattacharya D."/>
            <person name="Yoon H.S."/>
        </authorList>
    </citation>
    <scope>NUCLEOTIDE SEQUENCE [LARGE SCALE GENOMIC DNA]</scope>
    <source>
        <strain evidence="2 3">SKKU-2015</strain>
        <tissue evidence="2">Whole body</tissue>
    </source>
</reference>
<dbReference type="Gene3D" id="1.25.40.10">
    <property type="entry name" value="Tetratricopeptide repeat domain"/>
    <property type="match status" value="1"/>
</dbReference>
<feature type="region of interest" description="Disordered" evidence="1">
    <location>
        <begin position="1"/>
        <end position="38"/>
    </location>
</feature>
<evidence type="ECO:0000256" key="1">
    <source>
        <dbReference type="SAM" id="MobiDB-lite"/>
    </source>
</evidence>
<dbReference type="SUPFAM" id="SSF48452">
    <property type="entry name" value="TPR-like"/>
    <property type="match status" value="1"/>
</dbReference>
<dbReference type="Proteomes" id="UP000247409">
    <property type="component" value="Unassembled WGS sequence"/>
</dbReference>
<dbReference type="PANTHER" id="PTHR46014:SF1">
    <property type="entry name" value="TETRATRICOPEPTIDE REPEAT PROTEIN 1"/>
    <property type="match status" value="1"/>
</dbReference>
<organism evidence="2 3">
    <name type="scientific">Gracilariopsis chorda</name>
    <dbReference type="NCBI Taxonomy" id="448386"/>
    <lineage>
        <taxon>Eukaryota</taxon>
        <taxon>Rhodophyta</taxon>
        <taxon>Florideophyceae</taxon>
        <taxon>Rhodymeniophycidae</taxon>
        <taxon>Gracilariales</taxon>
        <taxon>Gracilariaceae</taxon>
        <taxon>Gracilariopsis</taxon>
    </lineage>
</organism>
<protein>
    <submittedName>
        <fullName evidence="2">Tetratricopeptide repeat protein 1</fullName>
    </submittedName>
</protein>
<dbReference type="SMART" id="SM00028">
    <property type="entry name" value="TPR"/>
    <property type="match status" value="2"/>
</dbReference>
<dbReference type="InterPro" id="IPR019734">
    <property type="entry name" value="TPR_rpt"/>
</dbReference>
<accession>A0A2V3IGP0</accession>
<evidence type="ECO:0000313" key="2">
    <source>
        <dbReference type="EMBL" id="PXF41239.1"/>
    </source>
</evidence>
<dbReference type="EMBL" id="NBIV01000226">
    <property type="protein sequence ID" value="PXF41239.1"/>
    <property type="molecule type" value="Genomic_DNA"/>
</dbReference>
<dbReference type="InterPro" id="IPR011990">
    <property type="entry name" value="TPR-like_helical_dom_sf"/>
</dbReference>
<keyword evidence="3" id="KW-1185">Reference proteome</keyword>
<dbReference type="AlphaFoldDB" id="A0A2V3IGP0"/>
<proteinExistence type="predicted"/>
<dbReference type="OrthoDB" id="1872379at2759"/>
<dbReference type="InterPro" id="IPR052769">
    <property type="entry name" value="TPR_domain_protein"/>
</dbReference>
<sequence length="208" mass="23394">MSSSIRDAEEEYMRMRTTPSSEQTSSHHHPSADTQQLDHSISADAARALKEEGNALFKTAHYQQAIEKYTQACKSAHASDQDRAVYLANRAAAHLKLQNFQQVVQDTSEALRLNPAYVKALSRRRQAREALKDWAGAVQDAKQLHESPADIRRLQMLAEEKDKRDREEAMQSLKGLGNSILSNFGMSLDDFSVDKDPQTGSYSINMKK</sequence>
<gene>
    <name evidence="2" type="ORF">BWQ96_09053</name>
</gene>